<comment type="caution">
    <text evidence="2">The sequence shown here is derived from an EMBL/GenBank/DDBJ whole genome shotgun (WGS) entry which is preliminary data.</text>
</comment>
<evidence type="ECO:0008006" key="4">
    <source>
        <dbReference type="Google" id="ProtNLM"/>
    </source>
</evidence>
<protein>
    <recommendedName>
        <fullName evidence="4">YcxB-like protein domain-containing protein</fullName>
    </recommendedName>
</protein>
<gene>
    <name evidence="2" type="ORF">ACFOJ9_37725</name>
</gene>
<evidence type="ECO:0000313" key="2">
    <source>
        <dbReference type="EMBL" id="MFC3327462.1"/>
    </source>
</evidence>
<keyword evidence="3" id="KW-1185">Reference proteome</keyword>
<keyword evidence="1" id="KW-0812">Transmembrane</keyword>
<evidence type="ECO:0000256" key="1">
    <source>
        <dbReference type="SAM" id="Phobius"/>
    </source>
</evidence>
<dbReference type="Proteomes" id="UP001595648">
    <property type="component" value="Unassembled WGS sequence"/>
</dbReference>
<feature type="transmembrane region" description="Helical" evidence="1">
    <location>
        <begin position="12"/>
        <end position="33"/>
    </location>
</feature>
<proteinExistence type="predicted"/>
<organism evidence="2 3">
    <name type="scientific">Mesorhizobium cantuariense</name>
    <dbReference type="NCBI Taxonomy" id="1300275"/>
    <lineage>
        <taxon>Bacteria</taxon>
        <taxon>Pseudomonadati</taxon>
        <taxon>Pseudomonadota</taxon>
        <taxon>Alphaproteobacteria</taxon>
        <taxon>Hyphomicrobiales</taxon>
        <taxon>Phyllobacteriaceae</taxon>
        <taxon>Mesorhizobium</taxon>
    </lineage>
</organism>
<keyword evidence="1" id="KW-0472">Membrane</keyword>
<reference evidence="3" key="1">
    <citation type="journal article" date="2019" name="Int. J. Syst. Evol. Microbiol.">
        <title>The Global Catalogue of Microorganisms (GCM) 10K type strain sequencing project: providing services to taxonomists for standard genome sequencing and annotation.</title>
        <authorList>
            <consortium name="The Broad Institute Genomics Platform"/>
            <consortium name="The Broad Institute Genome Sequencing Center for Infectious Disease"/>
            <person name="Wu L."/>
            <person name="Ma J."/>
        </authorList>
    </citation>
    <scope>NUCLEOTIDE SEQUENCE [LARGE SCALE GENOMIC DNA]</scope>
    <source>
        <strain evidence="3">ICMP 19515</strain>
    </source>
</reference>
<dbReference type="EMBL" id="JBHRVD010000001">
    <property type="protein sequence ID" value="MFC3327462.1"/>
    <property type="molecule type" value="Genomic_DNA"/>
</dbReference>
<sequence>MLATNYLDSSGALVGVMGVVGMMTIVTGVMINLGPILARRGEVAHFEPEPTLIRVDGTGISKLVTDSETHIGWRSVDKITLTDFGIGFVMQEGGWFIPMSAFESESSMKAGYDEIVSVMASRQVGQETEHSEPRTLH</sequence>
<accession>A0ABV7MZP1</accession>
<name>A0ABV7MZP1_9HYPH</name>
<dbReference type="RefSeq" id="WP_378987127.1">
    <property type="nucleotide sequence ID" value="NZ_JBHRVD010000001.1"/>
</dbReference>
<evidence type="ECO:0000313" key="3">
    <source>
        <dbReference type="Proteomes" id="UP001595648"/>
    </source>
</evidence>
<keyword evidence="1" id="KW-1133">Transmembrane helix</keyword>